<evidence type="ECO:0000313" key="1">
    <source>
        <dbReference type="EMBL" id="KAJ7527809.1"/>
    </source>
</evidence>
<dbReference type="Proteomes" id="UP001162992">
    <property type="component" value="Chromosome 16"/>
</dbReference>
<dbReference type="EMBL" id="CM055107">
    <property type="protein sequence ID" value="KAJ7527809.1"/>
    <property type="molecule type" value="Genomic_DNA"/>
</dbReference>
<accession>A0ACC2BDE1</accession>
<proteinExistence type="predicted"/>
<protein>
    <submittedName>
        <fullName evidence="1">Uncharacterized protein</fullName>
    </submittedName>
</protein>
<organism evidence="1 2">
    <name type="scientific">Diphasiastrum complanatum</name>
    <name type="common">Issler's clubmoss</name>
    <name type="synonym">Lycopodium complanatum</name>
    <dbReference type="NCBI Taxonomy" id="34168"/>
    <lineage>
        <taxon>Eukaryota</taxon>
        <taxon>Viridiplantae</taxon>
        <taxon>Streptophyta</taxon>
        <taxon>Embryophyta</taxon>
        <taxon>Tracheophyta</taxon>
        <taxon>Lycopodiopsida</taxon>
        <taxon>Lycopodiales</taxon>
        <taxon>Lycopodiaceae</taxon>
        <taxon>Lycopodioideae</taxon>
        <taxon>Diphasiastrum</taxon>
    </lineage>
</organism>
<comment type="caution">
    <text evidence="1">The sequence shown here is derived from an EMBL/GenBank/DDBJ whole genome shotgun (WGS) entry which is preliminary data.</text>
</comment>
<keyword evidence="2" id="KW-1185">Reference proteome</keyword>
<gene>
    <name evidence="1" type="ORF">O6H91_16G072100</name>
</gene>
<sequence>MALRIVPFRNAFLWNFAVGMGFWLISVVSAGKAPSSKYLIGVGSYDLTGPVADVNLMGYADPGQNAAGLHFRLRSRAFIVAEEAAAKSSDKGKRFVFVNLDACMASQGVTLKVLSRLKERFGGLYNEKNVAISGIHTHSGPGGYLQYILYIITSLGFVRQSFNAIVDGIEKSIIQAHENLRLGSLYTNQGELLDANINRSPSAYLNNPPEERQQFKYNVDKDMVLLKFVDAKWGAVGALNWFAVHGTSMNRSNLLVSGDNKGAASRFMEDWYGRQTAGTHLLIPESKPARLDARKFQIMPSLVSVPVHRAVEIGVGLRSAGGKPASRFASINHRVRSRIRSSSEPPFVAAFAQTNEGDVSPNILGAFCEDTGQPCDFNHSTCNGKNELCVGRGPGYPDHFASTKIIAQRQFKKAVELFESARKIISGKVDYRQKYVDFSRVTVTLPQDVAGKSSQNVTTCPAAVGFSFAAGTTDGHGAFNFEQGDDHGNLFWRLVRSALKTPTAEQAACQKPKPILIDTGEMSIPSPWAPSILPIQILRIGQFIILAVPAEFTTMAGRRLREAVKDTLIAKGKGEYNKDTIVVIAGLTNTYSQYVTTYEEYQNQRYEGASTLYGPHTLSAYVQEFKKLATALADGSDVEAGPSPPDLVDQQIELLPGVVADGTPIGINFGDLKKDVPENATYKLGDVVEAVFWSGCPRNDLFTEGTYASVKILNINKIWTPAYDDDDWSLRFLWARPFSLSTQSFATIRWEIPETASPGIYRLQHFGAYKHFLGSIKHFSGTSSAFVVT</sequence>
<name>A0ACC2BDE1_DIPCM</name>
<evidence type="ECO:0000313" key="2">
    <source>
        <dbReference type="Proteomes" id="UP001162992"/>
    </source>
</evidence>
<reference evidence="2" key="1">
    <citation type="journal article" date="2024" name="Proc. Natl. Acad. Sci. U.S.A.">
        <title>Extraordinary preservation of gene collinearity over three hundred million years revealed in homosporous lycophytes.</title>
        <authorList>
            <person name="Li C."/>
            <person name="Wickell D."/>
            <person name="Kuo L.Y."/>
            <person name="Chen X."/>
            <person name="Nie B."/>
            <person name="Liao X."/>
            <person name="Peng D."/>
            <person name="Ji J."/>
            <person name="Jenkins J."/>
            <person name="Williams M."/>
            <person name="Shu S."/>
            <person name="Plott C."/>
            <person name="Barry K."/>
            <person name="Rajasekar S."/>
            <person name="Grimwood J."/>
            <person name="Han X."/>
            <person name="Sun S."/>
            <person name="Hou Z."/>
            <person name="He W."/>
            <person name="Dai G."/>
            <person name="Sun C."/>
            <person name="Schmutz J."/>
            <person name="Leebens-Mack J.H."/>
            <person name="Li F.W."/>
            <person name="Wang L."/>
        </authorList>
    </citation>
    <scope>NUCLEOTIDE SEQUENCE [LARGE SCALE GENOMIC DNA]</scope>
    <source>
        <strain evidence="2">cv. PW_Plant_1</strain>
    </source>
</reference>